<feature type="signal peptide" evidence="1">
    <location>
        <begin position="1"/>
        <end position="21"/>
    </location>
</feature>
<name>A0A177CNN2_9PLEO</name>
<gene>
    <name evidence="2" type="ORF">CC84DRAFT_1257281</name>
</gene>
<proteinExistence type="predicted"/>
<organism evidence="2 3">
    <name type="scientific">Paraphaeosphaeria sporulosa</name>
    <dbReference type="NCBI Taxonomy" id="1460663"/>
    <lineage>
        <taxon>Eukaryota</taxon>
        <taxon>Fungi</taxon>
        <taxon>Dikarya</taxon>
        <taxon>Ascomycota</taxon>
        <taxon>Pezizomycotina</taxon>
        <taxon>Dothideomycetes</taxon>
        <taxon>Pleosporomycetidae</taxon>
        <taxon>Pleosporales</taxon>
        <taxon>Massarineae</taxon>
        <taxon>Didymosphaeriaceae</taxon>
        <taxon>Paraphaeosphaeria</taxon>
    </lineage>
</organism>
<evidence type="ECO:0000256" key="1">
    <source>
        <dbReference type="SAM" id="SignalP"/>
    </source>
</evidence>
<evidence type="ECO:0000313" key="2">
    <source>
        <dbReference type="EMBL" id="OAG08419.1"/>
    </source>
</evidence>
<dbReference type="OrthoDB" id="10404501at2759"/>
<sequence length="346" mass="39266">MLIKLVAIGAAAAALIPAVDAAPTNNTGSLAFPFIRRSLEARSSIIINCKLLCASPRWEEGNACNTVCQGNKNDESEHLNKKQRKNLALALFPDDADHINTLSRHGIKDYLLEHLDRSLFADSKRHHLDRRWDIFDEPGDIKDSHCVNCREICEYGYRYRRPADIEACRTVCDGEEDDECEYMNDDQMNAYLTAYFGPNWLSIPGLLKTWKDCHMGRAPCPVDNNDYGDKKRAVEQSAAATNATLHRLQARKTTQVNCKYLCDPSTSVHNQCACGAVCKHGRDKQDCKEEIHRMSKLRKLTECFFPGEAEGLYQDCKHAHHSHKCFQDLFDSQWPDMKHFHSSGDC</sequence>
<keyword evidence="3" id="KW-1185">Reference proteome</keyword>
<protein>
    <recommendedName>
        <fullName evidence="4">Extracellular membrane protein CFEM domain-containing protein</fullName>
    </recommendedName>
</protein>
<evidence type="ECO:0008006" key="4">
    <source>
        <dbReference type="Google" id="ProtNLM"/>
    </source>
</evidence>
<reference evidence="2 3" key="1">
    <citation type="submission" date="2016-05" db="EMBL/GenBank/DDBJ databases">
        <title>Comparative analysis of secretome profiles of manganese(II)-oxidizing ascomycete fungi.</title>
        <authorList>
            <consortium name="DOE Joint Genome Institute"/>
            <person name="Zeiner C.A."/>
            <person name="Purvine S.O."/>
            <person name="Zink E.M."/>
            <person name="Wu S."/>
            <person name="Pasa-Tolic L."/>
            <person name="Chaput D.L."/>
            <person name="Haridas S."/>
            <person name="Grigoriev I.V."/>
            <person name="Santelli C.M."/>
            <person name="Hansel C.M."/>
        </authorList>
    </citation>
    <scope>NUCLEOTIDE SEQUENCE [LARGE SCALE GENOMIC DNA]</scope>
    <source>
        <strain evidence="2 3">AP3s5-JAC2a</strain>
    </source>
</reference>
<dbReference type="RefSeq" id="XP_018038784.1">
    <property type="nucleotide sequence ID" value="XM_018184719.1"/>
</dbReference>
<dbReference type="Proteomes" id="UP000077069">
    <property type="component" value="Unassembled WGS sequence"/>
</dbReference>
<accession>A0A177CNN2</accession>
<dbReference type="AlphaFoldDB" id="A0A177CNN2"/>
<evidence type="ECO:0000313" key="3">
    <source>
        <dbReference type="Proteomes" id="UP000077069"/>
    </source>
</evidence>
<dbReference type="GeneID" id="28768205"/>
<keyword evidence="1" id="KW-0732">Signal</keyword>
<feature type="chain" id="PRO_5008058428" description="Extracellular membrane protein CFEM domain-containing protein" evidence="1">
    <location>
        <begin position="22"/>
        <end position="346"/>
    </location>
</feature>
<dbReference type="EMBL" id="KV441550">
    <property type="protein sequence ID" value="OAG08419.1"/>
    <property type="molecule type" value="Genomic_DNA"/>
</dbReference>
<dbReference type="InParanoid" id="A0A177CNN2"/>